<dbReference type="OrthoDB" id="10056816at2759"/>
<evidence type="ECO:0000313" key="3">
    <source>
        <dbReference type="Proteomes" id="UP000663879"/>
    </source>
</evidence>
<proteinExistence type="inferred from homology"/>
<protein>
    <submittedName>
        <fullName evidence="2">Uncharacterized protein</fullName>
    </submittedName>
</protein>
<name>A0A814AFN8_9BILA</name>
<gene>
    <name evidence="2" type="ORF">OXX778_LOCUS11951</name>
</gene>
<dbReference type="PANTHER" id="PTHR31475">
    <property type="entry name" value="UPF0462 PROTEIN"/>
    <property type="match status" value="1"/>
</dbReference>
<accession>A0A814AFN8</accession>
<comment type="caution">
    <text evidence="2">The sequence shown here is derived from an EMBL/GenBank/DDBJ whole genome shotgun (WGS) entry which is preliminary data.</text>
</comment>
<evidence type="ECO:0000256" key="1">
    <source>
        <dbReference type="ARBA" id="ARBA00038085"/>
    </source>
</evidence>
<dbReference type="PANTHER" id="PTHR31475:SF5">
    <property type="entry name" value="UPF0462 PROTEIN C4ORF33 HOMOLOG"/>
    <property type="match status" value="1"/>
</dbReference>
<sequence>MNNFEYKIQTTWDDRRIDHDPVSLKFESIDDESLIIKIDAPFFGDPEQPKQRAGEFFNLWDYEVAEAFFLNEEGKYLELEFGPYNHFLVILLDGVRQVFKQDLQIEYKAQINGNRWTGIGKIPESLFPRMTTKMNAYAIHGSNVSRVYESLYPTPFGKYQNPDFHRLDYFQPIDFKSLLPLNWNRSNSSDYWN</sequence>
<dbReference type="AlphaFoldDB" id="A0A814AFN8"/>
<organism evidence="2 3">
    <name type="scientific">Brachionus calyciflorus</name>
    <dbReference type="NCBI Taxonomy" id="104777"/>
    <lineage>
        <taxon>Eukaryota</taxon>
        <taxon>Metazoa</taxon>
        <taxon>Spiralia</taxon>
        <taxon>Gnathifera</taxon>
        <taxon>Rotifera</taxon>
        <taxon>Eurotatoria</taxon>
        <taxon>Monogononta</taxon>
        <taxon>Pseudotrocha</taxon>
        <taxon>Ploima</taxon>
        <taxon>Brachionidae</taxon>
        <taxon>Brachionus</taxon>
    </lineage>
</organism>
<dbReference type="Gene3D" id="2.60.40.1190">
    <property type="match status" value="1"/>
</dbReference>
<reference evidence="2" key="1">
    <citation type="submission" date="2021-02" db="EMBL/GenBank/DDBJ databases">
        <authorList>
            <person name="Nowell W R."/>
        </authorList>
    </citation>
    <scope>NUCLEOTIDE SEQUENCE</scope>
    <source>
        <strain evidence="2">Ploen Becks lab</strain>
    </source>
</reference>
<keyword evidence="3" id="KW-1185">Reference proteome</keyword>
<comment type="similarity">
    <text evidence="1">Belongs to the UPF0462 family.</text>
</comment>
<dbReference type="Proteomes" id="UP000663879">
    <property type="component" value="Unassembled WGS sequence"/>
</dbReference>
<evidence type="ECO:0000313" key="2">
    <source>
        <dbReference type="EMBL" id="CAF0911949.1"/>
    </source>
</evidence>
<dbReference type="EMBL" id="CAJNOC010002093">
    <property type="protein sequence ID" value="CAF0911949.1"/>
    <property type="molecule type" value="Genomic_DNA"/>
</dbReference>